<sequence>MSFGLTNVPLVDQPVINNCLCLSGPGHHIIPGAEHSGGRKLWCESARVSCFDRRGGYFLKRSRFRGLVLGRNSYIDDIAHYLLYKDVNAFLFRLRYRDIFVSLPNSEFGKLTILYLSPKSSAGEHHAVPTIAKGVQELSYWSTLKGNPSFMGGLNYYKKFIEGLPAIAVRKIVSTPILHHQDTSKPFVLIPHANP</sequence>
<dbReference type="AlphaFoldDB" id="A0A833TAH7"/>
<reference evidence="1" key="1">
    <citation type="submission" date="2020-04" db="EMBL/GenBank/DDBJ databases">
        <title>Hybrid Assembly of Korean Phytophthora infestans isolates.</title>
        <authorList>
            <person name="Prokchorchik M."/>
            <person name="Lee Y."/>
            <person name="Seo J."/>
            <person name="Cho J.-H."/>
            <person name="Park Y.-E."/>
            <person name="Jang D.-C."/>
            <person name="Im J.-S."/>
            <person name="Choi J.-G."/>
            <person name="Park H.-J."/>
            <person name="Lee G.-B."/>
            <person name="Lee Y.-G."/>
            <person name="Hong S.-Y."/>
            <person name="Cho K."/>
            <person name="Sohn K.H."/>
        </authorList>
    </citation>
    <scope>NUCLEOTIDE SEQUENCE</scope>
    <source>
        <strain evidence="1">KR_1_A1</strain>
    </source>
</reference>
<dbReference type="Proteomes" id="UP000602510">
    <property type="component" value="Unassembled WGS sequence"/>
</dbReference>
<gene>
    <name evidence="1" type="ORF">GN244_ATG07841</name>
</gene>
<dbReference type="SUPFAM" id="SSF56672">
    <property type="entry name" value="DNA/RNA polymerases"/>
    <property type="match status" value="1"/>
</dbReference>
<dbReference type="EMBL" id="WSZM01000156">
    <property type="protein sequence ID" value="KAF4040030.1"/>
    <property type="molecule type" value="Genomic_DNA"/>
</dbReference>
<keyword evidence="2" id="KW-1185">Reference proteome</keyword>
<comment type="caution">
    <text evidence="1">The sequence shown here is derived from an EMBL/GenBank/DDBJ whole genome shotgun (WGS) entry which is preliminary data.</text>
</comment>
<dbReference type="InterPro" id="IPR050951">
    <property type="entry name" value="Retrovirus_Pol_polyprotein"/>
</dbReference>
<evidence type="ECO:0000313" key="2">
    <source>
        <dbReference type="Proteomes" id="UP000602510"/>
    </source>
</evidence>
<organism evidence="1 2">
    <name type="scientific">Phytophthora infestans</name>
    <name type="common">Potato late blight agent</name>
    <name type="synonym">Botrytis infestans</name>
    <dbReference type="NCBI Taxonomy" id="4787"/>
    <lineage>
        <taxon>Eukaryota</taxon>
        <taxon>Sar</taxon>
        <taxon>Stramenopiles</taxon>
        <taxon>Oomycota</taxon>
        <taxon>Peronosporomycetes</taxon>
        <taxon>Peronosporales</taxon>
        <taxon>Peronosporaceae</taxon>
        <taxon>Phytophthora</taxon>
    </lineage>
</organism>
<name>A0A833TAH7_PHYIN</name>
<proteinExistence type="predicted"/>
<protein>
    <submittedName>
        <fullName evidence="1">Uncharacterized protein</fullName>
    </submittedName>
</protein>
<evidence type="ECO:0000313" key="1">
    <source>
        <dbReference type="EMBL" id="KAF4040030.1"/>
    </source>
</evidence>
<dbReference type="PANTHER" id="PTHR37984:SF5">
    <property type="entry name" value="PROTEIN NYNRIN-LIKE"/>
    <property type="match status" value="1"/>
</dbReference>
<dbReference type="PANTHER" id="PTHR37984">
    <property type="entry name" value="PROTEIN CBG26694"/>
    <property type="match status" value="1"/>
</dbReference>
<accession>A0A833TAH7</accession>
<dbReference type="InterPro" id="IPR043502">
    <property type="entry name" value="DNA/RNA_pol_sf"/>
</dbReference>